<organism evidence="3 4">
    <name type="scientific">Georgenia soli</name>
    <dbReference type="NCBI Taxonomy" id="638953"/>
    <lineage>
        <taxon>Bacteria</taxon>
        <taxon>Bacillati</taxon>
        <taxon>Actinomycetota</taxon>
        <taxon>Actinomycetes</taxon>
        <taxon>Micrococcales</taxon>
        <taxon>Bogoriellaceae</taxon>
        <taxon>Georgenia</taxon>
    </lineage>
</organism>
<accession>A0A2A9EM15</accession>
<gene>
    <name evidence="3" type="ORF">ATJ97_2157</name>
</gene>
<dbReference type="Proteomes" id="UP000222106">
    <property type="component" value="Unassembled WGS sequence"/>
</dbReference>
<evidence type="ECO:0000313" key="3">
    <source>
        <dbReference type="EMBL" id="PFG39646.1"/>
    </source>
</evidence>
<dbReference type="AlphaFoldDB" id="A0A2A9EM15"/>
<dbReference type="EMBL" id="PDJI01000004">
    <property type="protein sequence ID" value="PFG39646.1"/>
    <property type="molecule type" value="Genomic_DNA"/>
</dbReference>
<keyword evidence="2" id="KW-1133">Transmembrane helix</keyword>
<comment type="caution">
    <text evidence="3">The sequence shown here is derived from an EMBL/GenBank/DDBJ whole genome shotgun (WGS) entry which is preliminary data.</text>
</comment>
<protein>
    <submittedName>
        <fullName evidence="3">Uncharacterized protein</fullName>
    </submittedName>
</protein>
<evidence type="ECO:0000256" key="2">
    <source>
        <dbReference type="SAM" id="Phobius"/>
    </source>
</evidence>
<keyword evidence="2" id="KW-0472">Membrane</keyword>
<proteinExistence type="predicted"/>
<feature type="compositionally biased region" description="Polar residues" evidence="1">
    <location>
        <begin position="48"/>
        <end position="58"/>
    </location>
</feature>
<feature type="region of interest" description="Disordered" evidence="1">
    <location>
        <begin position="41"/>
        <end position="65"/>
    </location>
</feature>
<evidence type="ECO:0000256" key="1">
    <source>
        <dbReference type="SAM" id="MobiDB-lite"/>
    </source>
</evidence>
<evidence type="ECO:0000313" key="4">
    <source>
        <dbReference type="Proteomes" id="UP000222106"/>
    </source>
</evidence>
<sequence length="65" mass="7087">MNNDSSISAMGIAPLIWLIAGLALAVYTLHLLRVVRDDDRGHAFTHRPSPQSHPTDSTAWPPRAA</sequence>
<keyword evidence="4" id="KW-1185">Reference proteome</keyword>
<name>A0A2A9EM15_9MICO</name>
<feature type="transmembrane region" description="Helical" evidence="2">
    <location>
        <begin position="12"/>
        <end position="32"/>
    </location>
</feature>
<keyword evidence="2" id="KW-0812">Transmembrane</keyword>
<reference evidence="3 4" key="1">
    <citation type="submission" date="2017-10" db="EMBL/GenBank/DDBJ databases">
        <title>Sequencing the genomes of 1000 actinobacteria strains.</title>
        <authorList>
            <person name="Klenk H.-P."/>
        </authorList>
    </citation>
    <scope>NUCLEOTIDE SEQUENCE [LARGE SCALE GENOMIC DNA]</scope>
    <source>
        <strain evidence="3 4">DSM 21838</strain>
    </source>
</reference>
<dbReference type="RefSeq" id="WP_143426989.1">
    <property type="nucleotide sequence ID" value="NZ_PDJI01000004.1"/>
</dbReference>